<gene>
    <name evidence="3" type="ORF">ACFFJP_00290</name>
</gene>
<feature type="chain" id="PRO_5046555299" evidence="1">
    <location>
        <begin position="27"/>
        <end position="355"/>
    </location>
</feature>
<feature type="signal peptide" evidence="1">
    <location>
        <begin position="1"/>
        <end position="26"/>
    </location>
</feature>
<dbReference type="Proteomes" id="UP001589813">
    <property type="component" value="Unassembled WGS sequence"/>
</dbReference>
<dbReference type="PANTHER" id="PTHR46825:SF9">
    <property type="entry name" value="BETA-LACTAMASE-RELATED DOMAIN-CONTAINING PROTEIN"/>
    <property type="match status" value="1"/>
</dbReference>
<protein>
    <submittedName>
        <fullName evidence="3">Serine hydrolase domain-containing protein</fullName>
        <ecNumber evidence="3">3.-.-.-</ecNumber>
    </submittedName>
</protein>
<dbReference type="InterPro" id="IPR001466">
    <property type="entry name" value="Beta-lactam-related"/>
</dbReference>
<accession>A0ABV6BB21</accession>
<feature type="domain" description="Beta-lactamase-related" evidence="2">
    <location>
        <begin position="57"/>
        <end position="319"/>
    </location>
</feature>
<keyword evidence="3" id="KW-0378">Hydrolase</keyword>
<organism evidence="3 4">
    <name type="scientific">Rheinheimera tilapiae</name>
    <dbReference type="NCBI Taxonomy" id="875043"/>
    <lineage>
        <taxon>Bacteria</taxon>
        <taxon>Pseudomonadati</taxon>
        <taxon>Pseudomonadota</taxon>
        <taxon>Gammaproteobacteria</taxon>
        <taxon>Chromatiales</taxon>
        <taxon>Chromatiaceae</taxon>
        <taxon>Rheinheimera</taxon>
    </lineage>
</organism>
<evidence type="ECO:0000313" key="4">
    <source>
        <dbReference type="Proteomes" id="UP001589813"/>
    </source>
</evidence>
<dbReference type="PANTHER" id="PTHR46825">
    <property type="entry name" value="D-ALANYL-D-ALANINE-CARBOXYPEPTIDASE/ENDOPEPTIDASE AMPH"/>
    <property type="match status" value="1"/>
</dbReference>
<evidence type="ECO:0000313" key="3">
    <source>
        <dbReference type="EMBL" id="MFC0046720.1"/>
    </source>
</evidence>
<comment type="caution">
    <text evidence="3">The sequence shown here is derived from an EMBL/GenBank/DDBJ whole genome shotgun (WGS) entry which is preliminary data.</text>
</comment>
<dbReference type="EC" id="3.-.-.-" evidence="3"/>
<dbReference type="EMBL" id="JBHLXP010000001">
    <property type="protein sequence ID" value="MFC0046720.1"/>
    <property type="molecule type" value="Genomic_DNA"/>
</dbReference>
<dbReference type="RefSeq" id="WP_377239279.1">
    <property type="nucleotide sequence ID" value="NZ_JBHLXP010000001.1"/>
</dbReference>
<dbReference type="Gene3D" id="3.40.710.10">
    <property type="entry name" value="DD-peptidase/beta-lactamase superfamily"/>
    <property type="match status" value="1"/>
</dbReference>
<dbReference type="SUPFAM" id="SSF56601">
    <property type="entry name" value="beta-lactamase/transpeptidase-like"/>
    <property type="match status" value="1"/>
</dbReference>
<evidence type="ECO:0000259" key="2">
    <source>
        <dbReference type="Pfam" id="PF00144"/>
    </source>
</evidence>
<keyword evidence="4" id="KW-1185">Reference proteome</keyword>
<name>A0ABV6BB21_9GAMM</name>
<dbReference type="InterPro" id="IPR050491">
    <property type="entry name" value="AmpC-like"/>
</dbReference>
<reference evidence="3 4" key="1">
    <citation type="submission" date="2024-09" db="EMBL/GenBank/DDBJ databases">
        <authorList>
            <person name="Sun Q."/>
            <person name="Mori K."/>
        </authorList>
    </citation>
    <scope>NUCLEOTIDE SEQUENCE [LARGE SCALE GENOMIC DNA]</scope>
    <source>
        <strain evidence="3 4">KCTC 23315</strain>
    </source>
</reference>
<keyword evidence="1" id="KW-0732">Signal</keyword>
<sequence length="355" mass="38619">MRHLNTKPWYCLIAGLFLFGAGPLQAAVPALQLDHVALDKAMKPAGPRAQLPFSGIVLVAQQGKLLWNFSSKTTPLTAQRQFIIGSQSKQITAALILQAVDQQRLTLQDPLVKFLPEHRERFGDAITIKHLLEHSSGLGQGGTAPTGTPGSTFAYSNAGYDLLGEVLERVYGEPYAAQTARLFRHCEMTHSFAPSANQLTSQAPLLVAGLTERAGKLVAAPLDVAFSNNPSGRLVSSAGDLIRWQQCLHQQSLLKPASYQQMTSPQMLRPHRWGALGYGFGLQISSTEGLTEYSHSGFVDGYISTTLFYPQSATGLVLLEPLSLDPADIQRAFYFHDQIRQALRAQLLTAGAVQL</sequence>
<dbReference type="GO" id="GO:0016787">
    <property type="term" value="F:hydrolase activity"/>
    <property type="evidence" value="ECO:0007669"/>
    <property type="project" value="UniProtKB-KW"/>
</dbReference>
<dbReference type="Pfam" id="PF00144">
    <property type="entry name" value="Beta-lactamase"/>
    <property type="match status" value="1"/>
</dbReference>
<evidence type="ECO:0000256" key="1">
    <source>
        <dbReference type="SAM" id="SignalP"/>
    </source>
</evidence>
<proteinExistence type="predicted"/>
<dbReference type="InterPro" id="IPR012338">
    <property type="entry name" value="Beta-lactam/transpept-like"/>
</dbReference>